<reference evidence="2 3" key="1">
    <citation type="submission" date="2019-12" db="EMBL/GenBank/DDBJ databases">
        <title>Genomic-based taxomic classification of the family Erythrobacteraceae.</title>
        <authorList>
            <person name="Xu L."/>
        </authorList>
    </citation>
    <scope>NUCLEOTIDE SEQUENCE [LARGE SCALE GENOMIC DNA]</scope>
    <source>
        <strain evidence="2 3">S36</strain>
    </source>
</reference>
<name>A0A6I4TTW4_9SPHN</name>
<dbReference type="AlphaFoldDB" id="A0A6I4TTW4"/>
<organism evidence="2 3">
    <name type="scientific">Croceibacterium xixiisoli</name>
    <dbReference type="NCBI Taxonomy" id="1476466"/>
    <lineage>
        <taxon>Bacteria</taxon>
        <taxon>Pseudomonadati</taxon>
        <taxon>Pseudomonadota</taxon>
        <taxon>Alphaproteobacteria</taxon>
        <taxon>Sphingomonadales</taxon>
        <taxon>Erythrobacteraceae</taxon>
        <taxon>Croceibacterium</taxon>
    </lineage>
</organism>
<accession>A0A6I4TTW4</accession>
<evidence type="ECO:0000313" key="2">
    <source>
        <dbReference type="EMBL" id="MXO99344.1"/>
    </source>
</evidence>
<proteinExistence type="predicted"/>
<evidence type="ECO:0008006" key="4">
    <source>
        <dbReference type="Google" id="ProtNLM"/>
    </source>
</evidence>
<feature type="signal peptide" evidence="1">
    <location>
        <begin position="1"/>
        <end position="24"/>
    </location>
</feature>
<dbReference type="PANTHER" id="PTHR37841">
    <property type="entry name" value="GLR2918 PROTEIN"/>
    <property type="match status" value="1"/>
</dbReference>
<protein>
    <recommendedName>
        <fullName evidence="4">WG repeat-containing protein</fullName>
    </recommendedName>
</protein>
<dbReference type="PANTHER" id="PTHR37841:SF1">
    <property type="entry name" value="DUF3298 DOMAIN-CONTAINING PROTEIN"/>
    <property type="match status" value="1"/>
</dbReference>
<dbReference type="EMBL" id="WTYJ01000002">
    <property type="protein sequence ID" value="MXO99344.1"/>
    <property type="molecule type" value="Genomic_DNA"/>
</dbReference>
<dbReference type="Pfam" id="PF14903">
    <property type="entry name" value="WG_beta_rep"/>
    <property type="match status" value="5"/>
</dbReference>
<dbReference type="OrthoDB" id="343240at2"/>
<sequence length="600" mass="64362">MRKSIATIVSAFALALGSANGAHARSQVQSEIQSEIRLNERVPLFGFVDQSGRIVQAPVFEEAPTEFSGDWVAVRKSGKWGFINLRSGEETGWNFDKVRSAGQRELFVHGPEPVAVGDAWGFVNAEGRMAAEPQFALADPFGVDGLARVGRADPADGTMRYGFVDRSGRIVVPPIYTDAMPFSAGMAVVKIDGKSGAVDTQGRQIIATTFSIIGNFADNGLAPARSDGQSPFGYIGRDGAFRIPAQFYFAGSFTPSETLGGMDAPDGLARVGLPDGRTGYIDAAGQVKARFPADMTARGISPNGMVLIESRDSNMYGYADQSGRLVIAPRFTGAGAFAANGLARVRTNNRQGYIAADGAWADHAPQPPPNRGPVQTLLQVEAEGSQYLIEAGAAADGGTAVVTRFDPQPAGFATFKYYAPPLVLDARNFGAWQLEVALPAVPMETTPMWRRVKGVIELKLQTTDQVEWKIATTGDVLSARAEFRNGDLARNFWFFSSPSVPNNAHDFIVQLETDFRAYMRKVEASPNSTLVPSTDQQERAIAALKATEADLAEALPPTSKHIAELFGTLTGVEQRPPDPARAPHSYCGENGVCRAFGPDY</sequence>
<comment type="caution">
    <text evidence="2">The sequence shown here is derived from an EMBL/GenBank/DDBJ whole genome shotgun (WGS) entry which is preliminary data.</text>
</comment>
<dbReference type="InterPro" id="IPR032774">
    <property type="entry name" value="WG_beta_rep"/>
</dbReference>
<keyword evidence="3" id="KW-1185">Reference proteome</keyword>
<evidence type="ECO:0000313" key="3">
    <source>
        <dbReference type="Proteomes" id="UP000469430"/>
    </source>
</evidence>
<feature type="chain" id="PRO_5026255941" description="WG repeat-containing protein" evidence="1">
    <location>
        <begin position="25"/>
        <end position="600"/>
    </location>
</feature>
<keyword evidence="1" id="KW-0732">Signal</keyword>
<dbReference type="RefSeq" id="WP_161391071.1">
    <property type="nucleotide sequence ID" value="NZ_JBHSCP010000001.1"/>
</dbReference>
<dbReference type="SUPFAM" id="SSF69360">
    <property type="entry name" value="Cell wall binding repeat"/>
    <property type="match status" value="1"/>
</dbReference>
<evidence type="ECO:0000256" key="1">
    <source>
        <dbReference type="SAM" id="SignalP"/>
    </source>
</evidence>
<gene>
    <name evidence="2" type="ORF">GRI97_10115</name>
</gene>
<dbReference type="Proteomes" id="UP000469430">
    <property type="component" value="Unassembled WGS sequence"/>
</dbReference>